<dbReference type="Proteomes" id="UP001497453">
    <property type="component" value="Chromosome 2"/>
</dbReference>
<evidence type="ECO:0000259" key="1">
    <source>
        <dbReference type="Pfam" id="PF00294"/>
    </source>
</evidence>
<evidence type="ECO:0000313" key="3">
    <source>
        <dbReference type="Proteomes" id="UP001497453"/>
    </source>
</evidence>
<dbReference type="EMBL" id="OZ037945">
    <property type="protein sequence ID" value="CAL1702315.1"/>
    <property type="molecule type" value="Genomic_DNA"/>
</dbReference>
<sequence>MAPFTTRHFVSLGMFIIDELDFDDGRTSREQIGGGGTYAAIGARMWLPADKVGMIVDRGHDFLPEVQAKLERYGKDMWYFRDDKSRITTRARNSYIGDSRGFEYLTPRVRLTPRDLEDTPLAKPSTLHFICSPSRAIAIMSEVHGIPDWRPITIYEPIPDRCVPEELPALISVMPHIDILSPNADEALALLSLPGPVDKSNVEAACHRFLDIGVGKDGTGCIAIRSGSFGAYIATRGNGGKWVDAYWTKENSSHVVDVTGAGNAFLGGLSAGLYFTEGNPYQAALYGAVSASFVIEQEGLPSLTSSTVGAGVPELWNNELPATRLARLRERLHE</sequence>
<proteinExistence type="predicted"/>
<organism evidence="2 3">
    <name type="scientific">Somion occarium</name>
    <dbReference type="NCBI Taxonomy" id="3059160"/>
    <lineage>
        <taxon>Eukaryota</taxon>
        <taxon>Fungi</taxon>
        <taxon>Dikarya</taxon>
        <taxon>Basidiomycota</taxon>
        <taxon>Agaricomycotina</taxon>
        <taxon>Agaricomycetes</taxon>
        <taxon>Polyporales</taxon>
        <taxon>Cerrenaceae</taxon>
        <taxon>Somion</taxon>
    </lineage>
</organism>
<dbReference type="SUPFAM" id="SSF53613">
    <property type="entry name" value="Ribokinase-like"/>
    <property type="match status" value="1"/>
</dbReference>
<accession>A0ABP1D349</accession>
<feature type="domain" description="Carbohydrate kinase PfkB" evidence="1">
    <location>
        <begin position="168"/>
        <end position="300"/>
    </location>
</feature>
<evidence type="ECO:0000313" key="2">
    <source>
        <dbReference type="EMBL" id="CAL1702315.1"/>
    </source>
</evidence>
<dbReference type="Gene3D" id="3.40.1190.20">
    <property type="match status" value="1"/>
</dbReference>
<dbReference type="PANTHER" id="PTHR47098">
    <property type="entry name" value="PROTEIN MAK32"/>
    <property type="match status" value="1"/>
</dbReference>
<dbReference type="Pfam" id="PF00294">
    <property type="entry name" value="PfkB"/>
    <property type="match status" value="1"/>
</dbReference>
<name>A0ABP1D349_9APHY</name>
<dbReference type="PANTHER" id="PTHR47098:SF2">
    <property type="entry name" value="PROTEIN MAK32"/>
    <property type="match status" value="1"/>
</dbReference>
<dbReference type="InterPro" id="IPR011611">
    <property type="entry name" value="PfkB_dom"/>
</dbReference>
<reference evidence="3" key="1">
    <citation type="submission" date="2024-04" db="EMBL/GenBank/DDBJ databases">
        <authorList>
            <person name="Shaw F."/>
            <person name="Minotto A."/>
        </authorList>
    </citation>
    <scope>NUCLEOTIDE SEQUENCE [LARGE SCALE GENOMIC DNA]</scope>
</reference>
<protein>
    <recommendedName>
        <fullName evidence="1">Carbohydrate kinase PfkB domain-containing protein</fullName>
    </recommendedName>
</protein>
<dbReference type="InterPro" id="IPR029056">
    <property type="entry name" value="Ribokinase-like"/>
</dbReference>
<keyword evidence="3" id="KW-1185">Reference proteome</keyword>
<gene>
    <name evidence="2" type="ORF">GFSPODELE1_LOCUS3989</name>
</gene>